<evidence type="ECO:0000256" key="3">
    <source>
        <dbReference type="ARBA" id="ARBA00001941"/>
    </source>
</evidence>
<comment type="similarity">
    <text evidence="6">Belongs to the HDDC2 family.</text>
</comment>
<keyword evidence="10" id="KW-0378">Hydrolase</keyword>
<sequence length="234" mass="25148">MLYSPVALLGQGFVVGTLARSCTGGLPCITHNVIFLRRLGPVLDVTTKRTGWVIRGVPAPESIADHMYRMGMMSLVASGSELDQARCVKMSIVHDVAEAIVGDITPHCKVSPEEKKRLEADAVAQIQSMLGPDTRAAQEVSELWREYEAAASPEAQFVKDMDKIEMILQAYEYEGLQQGLNLQEFYDGTTGRFKTEAGKALAAEVLARRQVRRASAVEGPGPAASSGPAAASGL</sequence>
<dbReference type="PANTHER" id="PTHR11845:SF13">
    <property type="entry name" value="5'-DEOXYNUCLEOTIDASE HDDC2"/>
    <property type="match status" value="1"/>
</dbReference>
<name>A0A699YUJ4_HAELA</name>
<proteinExistence type="inferred from homology"/>
<comment type="cofactor">
    <cofactor evidence="2">
        <name>Mn(2+)</name>
        <dbReference type="ChEBI" id="CHEBI:29035"/>
    </cofactor>
</comment>
<evidence type="ECO:0000256" key="7">
    <source>
        <dbReference type="ARBA" id="ARBA00011738"/>
    </source>
</evidence>
<dbReference type="Gene3D" id="1.10.3210.10">
    <property type="entry name" value="Hypothetical protein af1432"/>
    <property type="match status" value="1"/>
</dbReference>
<comment type="cofactor">
    <cofactor evidence="3">
        <name>Co(2+)</name>
        <dbReference type="ChEBI" id="CHEBI:48828"/>
    </cofactor>
</comment>
<dbReference type="GO" id="GO:0005737">
    <property type="term" value="C:cytoplasm"/>
    <property type="evidence" value="ECO:0007669"/>
    <property type="project" value="TreeGrafter"/>
</dbReference>
<dbReference type="SMART" id="SM00471">
    <property type="entry name" value="HDc"/>
    <property type="match status" value="1"/>
</dbReference>
<dbReference type="FunFam" id="1.10.3210.10:FF:000011">
    <property type="entry name" value="HD domain-containing protein 2"/>
    <property type="match status" value="1"/>
</dbReference>
<evidence type="ECO:0000256" key="5">
    <source>
        <dbReference type="ARBA" id="ARBA00004074"/>
    </source>
</evidence>
<keyword evidence="14" id="KW-1185">Reference proteome</keyword>
<dbReference type="AlphaFoldDB" id="A0A699YUJ4"/>
<reference evidence="13 14" key="1">
    <citation type="submission" date="2020-02" db="EMBL/GenBank/DDBJ databases">
        <title>Draft genome sequence of Haematococcus lacustris strain NIES-144.</title>
        <authorList>
            <person name="Morimoto D."/>
            <person name="Nakagawa S."/>
            <person name="Yoshida T."/>
            <person name="Sawayama S."/>
        </authorList>
    </citation>
    <scope>NUCLEOTIDE SEQUENCE [LARGE SCALE GENOMIC DNA]</scope>
    <source>
        <strain evidence="13 14">NIES-144</strain>
    </source>
</reference>
<dbReference type="EC" id="3.1.3.89" evidence="8"/>
<evidence type="ECO:0000256" key="10">
    <source>
        <dbReference type="ARBA" id="ARBA00022801"/>
    </source>
</evidence>
<dbReference type="Pfam" id="PF13023">
    <property type="entry name" value="HD_3"/>
    <property type="match status" value="1"/>
</dbReference>
<gene>
    <name evidence="13" type="ORF">HaLaN_09373</name>
</gene>
<evidence type="ECO:0000256" key="1">
    <source>
        <dbReference type="ARBA" id="ARBA00001638"/>
    </source>
</evidence>
<dbReference type="InterPro" id="IPR039356">
    <property type="entry name" value="YfbR/HDDC2"/>
</dbReference>
<protein>
    <recommendedName>
        <fullName evidence="8">5'-deoxynucleotidase</fullName>
        <ecNumber evidence="8">3.1.3.89</ecNumber>
    </recommendedName>
</protein>
<evidence type="ECO:0000313" key="14">
    <source>
        <dbReference type="Proteomes" id="UP000485058"/>
    </source>
</evidence>
<evidence type="ECO:0000256" key="2">
    <source>
        <dbReference type="ARBA" id="ARBA00001936"/>
    </source>
</evidence>
<keyword evidence="9" id="KW-0479">Metal-binding</keyword>
<accession>A0A699YUJ4</accession>
<evidence type="ECO:0000259" key="12">
    <source>
        <dbReference type="SMART" id="SM00471"/>
    </source>
</evidence>
<organism evidence="13 14">
    <name type="scientific">Haematococcus lacustris</name>
    <name type="common">Green alga</name>
    <name type="synonym">Haematococcus pluvialis</name>
    <dbReference type="NCBI Taxonomy" id="44745"/>
    <lineage>
        <taxon>Eukaryota</taxon>
        <taxon>Viridiplantae</taxon>
        <taxon>Chlorophyta</taxon>
        <taxon>core chlorophytes</taxon>
        <taxon>Chlorophyceae</taxon>
        <taxon>CS clade</taxon>
        <taxon>Chlamydomonadales</taxon>
        <taxon>Haematococcaceae</taxon>
        <taxon>Haematococcus</taxon>
    </lineage>
</organism>
<dbReference type="InterPro" id="IPR003607">
    <property type="entry name" value="HD/PDEase_dom"/>
</dbReference>
<comment type="cofactor">
    <cofactor evidence="4">
        <name>Mg(2+)</name>
        <dbReference type="ChEBI" id="CHEBI:18420"/>
    </cofactor>
</comment>
<dbReference type="GO" id="GO:0002953">
    <property type="term" value="F:5'-deoxynucleotidase activity"/>
    <property type="evidence" value="ECO:0007669"/>
    <property type="project" value="UniProtKB-EC"/>
</dbReference>
<evidence type="ECO:0000256" key="6">
    <source>
        <dbReference type="ARBA" id="ARBA00009999"/>
    </source>
</evidence>
<comment type="subunit">
    <text evidence="7">Homodimer.</text>
</comment>
<dbReference type="GO" id="GO:0009159">
    <property type="term" value="P:deoxyribonucleoside monophosphate catabolic process"/>
    <property type="evidence" value="ECO:0007669"/>
    <property type="project" value="UniProtKB-ARBA"/>
</dbReference>
<evidence type="ECO:0000256" key="9">
    <source>
        <dbReference type="ARBA" id="ARBA00022723"/>
    </source>
</evidence>
<dbReference type="EMBL" id="BLLF01000617">
    <property type="protein sequence ID" value="GFH13480.1"/>
    <property type="molecule type" value="Genomic_DNA"/>
</dbReference>
<dbReference type="PANTHER" id="PTHR11845">
    <property type="entry name" value="5'-DEOXYNUCLEOTIDASE HDDC2"/>
    <property type="match status" value="1"/>
</dbReference>
<evidence type="ECO:0000256" key="11">
    <source>
        <dbReference type="ARBA" id="ARBA00022842"/>
    </source>
</evidence>
<dbReference type="InterPro" id="IPR006674">
    <property type="entry name" value="HD_domain"/>
</dbReference>
<evidence type="ECO:0000256" key="8">
    <source>
        <dbReference type="ARBA" id="ARBA00012964"/>
    </source>
</evidence>
<dbReference type="SUPFAM" id="SSF109604">
    <property type="entry name" value="HD-domain/PDEase-like"/>
    <property type="match status" value="1"/>
</dbReference>
<keyword evidence="11" id="KW-0460">Magnesium</keyword>
<evidence type="ECO:0000256" key="4">
    <source>
        <dbReference type="ARBA" id="ARBA00001946"/>
    </source>
</evidence>
<comment type="catalytic activity">
    <reaction evidence="1">
        <text>a 2'-deoxyribonucleoside 5'-phosphate + H2O = a 2'-deoxyribonucleoside + phosphate</text>
        <dbReference type="Rhea" id="RHEA:36167"/>
        <dbReference type="ChEBI" id="CHEBI:15377"/>
        <dbReference type="ChEBI" id="CHEBI:18274"/>
        <dbReference type="ChEBI" id="CHEBI:43474"/>
        <dbReference type="ChEBI" id="CHEBI:65317"/>
        <dbReference type="EC" id="3.1.3.89"/>
    </reaction>
</comment>
<evidence type="ECO:0000313" key="13">
    <source>
        <dbReference type="EMBL" id="GFH13480.1"/>
    </source>
</evidence>
<dbReference type="Proteomes" id="UP000485058">
    <property type="component" value="Unassembled WGS sequence"/>
</dbReference>
<comment type="function">
    <text evidence="5">Catalyzes the dephosphorylation of the nucleoside 5'-monophosphates deoxyadenosine monophosphate (dAMP), deoxycytidine monophosphate (dCMP), deoxyguanosine monophosphate (dGMP) and deoxythymidine monophosphate (dTMP).</text>
</comment>
<dbReference type="GO" id="GO:0046872">
    <property type="term" value="F:metal ion binding"/>
    <property type="evidence" value="ECO:0007669"/>
    <property type="project" value="UniProtKB-KW"/>
</dbReference>
<feature type="domain" description="HD/PDEase" evidence="12">
    <location>
        <begin position="59"/>
        <end position="176"/>
    </location>
</feature>
<comment type="caution">
    <text evidence="13">The sequence shown here is derived from an EMBL/GenBank/DDBJ whole genome shotgun (WGS) entry which is preliminary data.</text>
</comment>